<dbReference type="OrthoDB" id="9793178at2"/>
<accession>A0A1E8Q8T0</accession>
<dbReference type="Pfam" id="PF03473">
    <property type="entry name" value="MOSC"/>
    <property type="match status" value="1"/>
</dbReference>
<dbReference type="RefSeq" id="WP_070351945.1">
    <property type="nucleotide sequence ID" value="NZ_CP043474.1"/>
</dbReference>
<comment type="caution">
    <text evidence="2">The sequence shown here is derived from an EMBL/GenBank/DDBJ whole genome shotgun (WGS) entry which is preliminary data.</text>
</comment>
<dbReference type="Proteomes" id="UP000178953">
    <property type="component" value="Unassembled WGS sequence"/>
</dbReference>
<evidence type="ECO:0000313" key="2">
    <source>
        <dbReference type="EMBL" id="OFJ54862.1"/>
    </source>
</evidence>
<dbReference type="AlphaFoldDB" id="A0A1E8Q8T0"/>
<sequence>MTSAPQMHVASLHRYPVKSMLGETVATLDIGYGGAEGDRRLALIDEETGRVASAKQARLWRHLLKCSARIDDGRVRVSLPDGAEVSPGDAAFDDALSDLLSRPVRLARQRPPGASVERADPDLVLAHGLDAEVDAPLLELSEGTPGESFVDLAPLHVITEATLAHIGIDAERYRPNIVIATPAGHPPYTENEWTGRTCTVGTVRLRGMGPTPRCVIPTLEHGDSERAPSALRTPAAENLVDSFGLGRLPCAGAYLEVIAEGTVALEDSFVLD</sequence>
<dbReference type="InterPro" id="IPR005303">
    <property type="entry name" value="MOCOS_middle"/>
</dbReference>
<evidence type="ECO:0000259" key="1">
    <source>
        <dbReference type="PROSITE" id="PS51340"/>
    </source>
</evidence>
<dbReference type="InterPro" id="IPR005302">
    <property type="entry name" value="MoCF_Sase_C"/>
</dbReference>
<dbReference type="SUPFAM" id="SSF50800">
    <property type="entry name" value="PK beta-barrel domain-like"/>
    <property type="match status" value="1"/>
</dbReference>
<name>A0A1E8Q8T0_9MYCO</name>
<organism evidence="2 3">
    <name type="scientific">Mycolicibacterium grossiae</name>
    <dbReference type="NCBI Taxonomy" id="1552759"/>
    <lineage>
        <taxon>Bacteria</taxon>
        <taxon>Bacillati</taxon>
        <taxon>Actinomycetota</taxon>
        <taxon>Actinomycetes</taxon>
        <taxon>Mycobacteriales</taxon>
        <taxon>Mycobacteriaceae</taxon>
        <taxon>Mycolicibacterium</taxon>
    </lineage>
</organism>
<dbReference type="PROSITE" id="PS51340">
    <property type="entry name" value="MOSC"/>
    <property type="match status" value="1"/>
</dbReference>
<feature type="domain" description="MOSC" evidence="1">
    <location>
        <begin position="130"/>
        <end position="272"/>
    </location>
</feature>
<keyword evidence="3" id="KW-1185">Reference proteome</keyword>
<dbReference type="InterPro" id="IPR011037">
    <property type="entry name" value="Pyrv_Knase-like_insert_dom_sf"/>
</dbReference>
<dbReference type="EMBL" id="MCHX01000008">
    <property type="protein sequence ID" value="OFJ54862.1"/>
    <property type="molecule type" value="Genomic_DNA"/>
</dbReference>
<dbReference type="Pfam" id="PF03476">
    <property type="entry name" value="MOSC_N"/>
    <property type="match status" value="1"/>
</dbReference>
<dbReference type="GO" id="GO:0030170">
    <property type="term" value="F:pyridoxal phosphate binding"/>
    <property type="evidence" value="ECO:0007669"/>
    <property type="project" value="InterPro"/>
</dbReference>
<dbReference type="GO" id="GO:0003824">
    <property type="term" value="F:catalytic activity"/>
    <property type="evidence" value="ECO:0007669"/>
    <property type="project" value="InterPro"/>
</dbReference>
<reference evidence="2 3" key="1">
    <citation type="submission" date="2016-09" db="EMBL/GenBank/DDBJ databases">
        <title>genome sequence of Mycobacterium sp. 739 SCH.</title>
        <authorList>
            <person name="Greninger A.L."/>
            <person name="Qin X."/>
            <person name="Jerome K."/>
            <person name="Vora S."/>
            <person name="Quinn K."/>
        </authorList>
    </citation>
    <scope>NUCLEOTIDE SEQUENCE [LARGE SCALE GENOMIC DNA]</scope>
    <source>
        <strain evidence="2 3">SCH</strain>
    </source>
</reference>
<gene>
    <name evidence="2" type="ORF">BEL07_04675</name>
</gene>
<protein>
    <submittedName>
        <fullName evidence="2">Molybdenum cofactor biosysynthesis protein</fullName>
    </submittedName>
</protein>
<proteinExistence type="predicted"/>
<dbReference type="GO" id="GO:0030151">
    <property type="term" value="F:molybdenum ion binding"/>
    <property type="evidence" value="ECO:0007669"/>
    <property type="project" value="InterPro"/>
</dbReference>
<evidence type="ECO:0000313" key="3">
    <source>
        <dbReference type="Proteomes" id="UP000178953"/>
    </source>
</evidence>